<keyword evidence="1" id="KW-0175">Coiled coil</keyword>
<proteinExistence type="predicted"/>
<sequence length="293" mass="32548">MLMQLRPFARLQWRKRGAESQSQPSDDPNCLALVLVKGLPSKRSCSTRNLKSGLIGRLQDRLQEIEVSCSSAQDAHPEGSEVKMATETLAVPVVVPDEDAPGEGHLAKNVEAPNPEEESPSVASSGGNSVNDVACTFASPFSYAELEEKLKQIPPGLTTVMPSAKMFEMVETAETSLSTAREDNEALRADLAEAKSREESTVIRLQETEDEMARMRGEVRQLRTEASIEKKQKEDLQLRLATQKEELEGEFTADREALEADYQKQVDDMFFFGYPLLYEEEWHQVGCSFNSSG</sequence>
<dbReference type="Proteomes" id="UP000288805">
    <property type="component" value="Unassembled WGS sequence"/>
</dbReference>
<evidence type="ECO:0000256" key="2">
    <source>
        <dbReference type="SAM" id="MobiDB-lite"/>
    </source>
</evidence>
<accession>A0A438J0C8</accession>
<gene>
    <name evidence="3" type="ORF">CK203_028414</name>
</gene>
<feature type="region of interest" description="Disordered" evidence="2">
    <location>
        <begin position="97"/>
        <end position="127"/>
    </location>
</feature>
<feature type="coiled-coil region" evidence="1">
    <location>
        <begin position="170"/>
        <end position="246"/>
    </location>
</feature>
<protein>
    <submittedName>
        <fullName evidence="3">Uncharacterized protein</fullName>
    </submittedName>
</protein>
<dbReference type="AlphaFoldDB" id="A0A438J0C8"/>
<organism evidence="3 4">
    <name type="scientific">Vitis vinifera</name>
    <name type="common">Grape</name>
    <dbReference type="NCBI Taxonomy" id="29760"/>
    <lineage>
        <taxon>Eukaryota</taxon>
        <taxon>Viridiplantae</taxon>
        <taxon>Streptophyta</taxon>
        <taxon>Embryophyta</taxon>
        <taxon>Tracheophyta</taxon>
        <taxon>Spermatophyta</taxon>
        <taxon>Magnoliopsida</taxon>
        <taxon>eudicotyledons</taxon>
        <taxon>Gunneridae</taxon>
        <taxon>Pentapetalae</taxon>
        <taxon>rosids</taxon>
        <taxon>Vitales</taxon>
        <taxon>Vitaceae</taxon>
        <taxon>Viteae</taxon>
        <taxon>Vitis</taxon>
    </lineage>
</organism>
<reference evidence="3 4" key="1">
    <citation type="journal article" date="2018" name="PLoS Genet.">
        <title>Population sequencing reveals clonal diversity and ancestral inbreeding in the grapevine cultivar Chardonnay.</title>
        <authorList>
            <person name="Roach M.J."/>
            <person name="Johnson D.L."/>
            <person name="Bohlmann J."/>
            <person name="van Vuuren H.J."/>
            <person name="Jones S.J."/>
            <person name="Pretorius I.S."/>
            <person name="Schmidt S.A."/>
            <person name="Borneman A.R."/>
        </authorList>
    </citation>
    <scope>NUCLEOTIDE SEQUENCE [LARGE SCALE GENOMIC DNA]</scope>
    <source>
        <strain evidence="4">cv. Chardonnay</strain>
        <tissue evidence="3">Leaf</tissue>
    </source>
</reference>
<evidence type="ECO:0000313" key="4">
    <source>
        <dbReference type="Proteomes" id="UP000288805"/>
    </source>
</evidence>
<dbReference type="EMBL" id="QGNW01000071">
    <property type="protein sequence ID" value="RVX02384.1"/>
    <property type="molecule type" value="Genomic_DNA"/>
</dbReference>
<name>A0A438J0C8_VITVI</name>
<comment type="caution">
    <text evidence="3">The sequence shown here is derived from an EMBL/GenBank/DDBJ whole genome shotgun (WGS) entry which is preliminary data.</text>
</comment>
<evidence type="ECO:0000313" key="3">
    <source>
        <dbReference type="EMBL" id="RVX02384.1"/>
    </source>
</evidence>
<evidence type="ECO:0000256" key="1">
    <source>
        <dbReference type="SAM" id="Coils"/>
    </source>
</evidence>